<dbReference type="Proteomes" id="UP000001937">
    <property type="component" value="Chromosome"/>
</dbReference>
<dbReference type="STRING" id="106370.Francci3_3067"/>
<feature type="compositionally biased region" description="Gly residues" evidence="1">
    <location>
        <begin position="1"/>
        <end position="11"/>
    </location>
</feature>
<evidence type="ECO:0000256" key="2">
    <source>
        <dbReference type="SAM" id="Phobius"/>
    </source>
</evidence>
<dbReference type="AlphaFoldDB" id="Q2J8G8"/>
<organism evidence="3 4">
    <name type="scientific">Frankia casuarinae (strain DSM 45818 / CECT 9043 / HFP020203 / CcI3)</name>
    <dbReference type="NCBI Taxonomy" id="106370"/>
    <lineage>
        <taxon>Bacteria</taxon>
        <taxon>Bacillati</taxon>
        <taxon>Actinomycetota</taxon>
        <taxon>Actinomycetes</taxon>
        <taxon>Frankiales</taxon>
        <taxon>Frankiaceae</taxon>
        <taxon>Frankia</taxon>
    </lineage>
</organism>
<feature type="region of interest" description="Disordered" evidence="1">
    <location>
        <begin position="57"/>
        <end position="145"/>
    </location>
</feature>
<keyword evidence="4" id="KW-1185">Reference proteome</keyword>
<keyword evidence="2" id="KW-1133">Transmembrane helix</keyword>
<dbReference type="EMBL" id="CP000249">
    <property type="protein sequence ID" value="ABD12424.1"/>
    <property type="molecule type" value="Genomic_DNA"/>
</dbReference>
<gene>
    <name evidence="3" type="ordered locus">Francci3_3067</name>
</gene>
<keyword evidence="2" id="KW-0472">Membrane</keyword>
<evidence type="ECO:0000313" key="3">
    <source>
        <dbReference type="EMBL" id="ABD12424.1"/>
    </source>
</evidence>
<evidence type="ECO:0000313" key="4">
    <source>
        <dbReference type="Proteomes" id="UP000001937"/>
    </source>
</evidence>
<feature type="transmembrane region" description="Helical" evidence="2">
    <location>
        <begin position="30"/>
        <end position="50"/>
    </location>
</feature>
<sequence length="391" mass="38443">MTHDGAGGPGSPGRHRSPWGRSGRILPIRWGRIIAVVAVLVVIVAGLVVVRGRMAGDHRAGSSGGRPGAPVAAPAPTPGDEDGPADVTAAPVTARPGAGPALSTASAASPSTGIGSVSPRVAPTAARPRTGPPPGSPAVPVAARPAGPALSLSSTRVDLGDVDSVWRLDLRGEGTAPVDVVIGASPSWLTVVPGRSRIDPGAVVPLVITLDRAAAPSGPIDVTVPVRPRKGDGGGDVRVTARVDGSPQVVSMVAAPTTLYPSGCAPAARVTASPVTASPVTASPVTASPVTASPVTASPVTASPVTVSTVTVSVVDATGIFAAELVVNLPDGGRASVSLVLDRATGNRSTWSGPVGPARVAGAITYTATVTDLDGRRSRAPGSLTVLPCPS</sequence>
<reference evidence="3 4" key="1">
    <citation type="journal article" date="2007" name="Genome Res.">
        <title>Genome characteristics of facultatively symbiotic Frankia sp. strains reflect host range and host plant biogeography.</title>
        <authorList>
            <person name="Normand P."/>
            <person name="Lapierre P."/>
            <person name="Tisa L.S."/>
            <person name="Gogarten J.P."/>
            <person name="Alloisio N."/>
            <person name="Bagnarol E."/>
            <person name="Bassi C.A."/>
            <person name="Berry A.M."/>
            <person name="Bickhart D.M."/>
            <person name="Choisne N."/>
            <person name="Couloux A."/>
            <person name="Cournoyer B."/>
            <person name="Cruveiller S."/>
            <person name="Daubin V."/>
            <person name="Demange N."/>
            <person name="Francino M.P."/>
            <person name="Goltsman E."/>
            <person name="Huang Y."/>
            <person name="Kopp O.R."/>
            <person name="Labarre L."/>
            <person name="Lapidus A."/>
            <person name="Lavire C."/>
            <person name="Marechal J."/>
            <person name="Martinez M."/>
            <person name="Mastronunzio J.E."/>
            <person name="Mullin B.C."/>
            <person name="Niemann J."/>
            <person name="Pujic P."/>
            <person name="Rawnsley T."/>
            <person name="Rouy Z."/>
            <person name="Schenowitz C."/>
            <person name="Sellstedt A."/>
            <person name="Tavares F."/>
            <person name="Tomkins J.P."/>
            <person name="Vallenet D."/>
            <person name="Valverde C."/>
            <person name="Wall L.G."/>
            <person name="Wang Y."/>
            <person name="Medigue C."/>
            <person name="Benson D.R."/>
        </authorList>
    </citation>
    <scope>NUCLEOTIDE SEQUENCE [LARGE SCALE GENOMIC DNA]</scope>
    <source>
        <strain evidence="4">DSM 45818 / CECT 9043 / CcI3</strain>
    </source>
</reference>
<feature type="region of interest" description="Disordered" evidence="1">
    <location>
        <begin position="279"/>
        <end position="298"/>
    </location>
</feature>
<feature type="region of interest" description="Disordered" evidence="1">
    <location>
        <begin position="1"/>
        <end position="22"/>
    </location>
</feature>
<accession>Q2J8G8</accession>
<keyword evidence="2" id="KW-0812">Transmembrane</keyword>
<dbReference type="KEGG" id="fra:Francci3_3067"/>
<feature type="compositionally biased region" description="Low complexity" evidence="1">
    <location>
        <begin position="96"/>
        <end position="129"/>
    </location>
</feature>
<evidence type="ECO:0008006" key="5">
    <source>
        <dbReference type="Google" id="ProtNLM"/>
    </source>
</evidence>
<evidence type="ECO:0000256" key="1">
    <source>
        <dbReference type="SAM" id="MobiDB-lite"/>
    </source>
</evidence>
<protein>
    <recommendedName>
        <fullName evidence="5">BACON domain-containing protein</fullName>
    </recommendedName>
</protein>
<proteinExistence type="predicted"/>
<name>Q2J8G8_FRACC</name>
<dbReference type="HOGENOM" id="CLU_057489_0_0_11"/>